<dbReference type="PANTHER" id="PTHR10590:SF4">
    <property type="entry name" value="SOLUTE CARRIER FAMILY 28 MEMBER 3"/>
    <property type="match status" value="1"/>
</dbReference>
<reference evidence="12 13" key="1">
    <citation type="journal article" date="2020" name="Microb. Genom.">
        <title>Genetic diversity of clinical and environmental Mucorales isolates obtained from an investigation of mucormycosis cases among solid organ transplant recipients.</title>
        <authorList>
            <person name="Nguyen M.H."/>
            <person name="Kaul D."/>
            <person name="Muto C."/>
            <person name="Cheng S.J."/>
            <person name="Richter R.A."/>
            <person name="Bruno V.M."/>
            <person name="Liu G."/>
            <person name="Beyhan S."/>
            <person name="Sundermann A.J."/>
            <person name="Mounaud S."/>
            <person name="Pasculle A.W."/>
            <person name="Nierman W.C."/>
            <person name="Driscoll E."/>
            <person name="Cumbie R."/>
            <person name="Clancy C.J."/>
            <person name="Dupont C.L."/>
        </authorList>
    </citation>
    <scope>NUCLEOTIDE SEQUENCE [LARGE SCALE GENOMIC DNA]</scope>
    <source>
        <strain evidence="12 13">GL24</strain>
    </source>
</reference>
<evidence type="ECO:0000313" key="12">
    <source>
        <dbReference type="EMBL" id="KAG1574485.1"/>
    </source>
</evidence>
<comment type="similarity">
    <text evidence="2">Belongs to the concentrative nucleoside transporter (CNT) (TC 2.A.41) family.</text>
</comment>
<feature type="transmembrane region" description="Helical" evidence="8">
    <location>
        <begin position="528"/>
        <end position="550"/>
    </location>
</feature>
<dbReference type="Pfam" id="PF01773">
    <property type="entry name" value="Nucleos_tra2_N"/>
    <property type="match status" value="1"/>
</dbReference>
<evidence type="ECO:0000256" key="3">
    <source>
        <dbReference type="ARBA" id="ARBA00022475"/>
    </source>
</evidence>
<evidence type="ECO:0000256" key="4">
    <source>
        <dbReference type="ARBA" id="ARBA00022692"/>
    </source>
</evidence>
<feature type="transmembrane region" description="Helical" evidence="8">
    <location>
        <begin position="272"/>
        <end position="294"/>
    </location>
</feature>
<evidence type="ECO:0000259" key="9">
    <source>
        <dbReference type="Pfam" id="PF01773"/>
    </source>
</evidence>
<feature type="transmembrane region" description="Helical" evidence="8">
    <location>
        <begin position="306"/>
        <end position="329"/>
    </location>
</feature>
<evidence type="ECO:0000256" key="1">
    <source>
        <dbReference type="ARBA" id="ARBA00004651"/>
    </source>
</evidence>
<comment type="subcellular location">
    <subcellularLocation>
        <location evidence="1">Cell membrane</location>
        <topology evidence="1">Multi-pass membrane protein</topology>
    </subcellularLocation>
</comment>
<feature type="domain" description="Concentrative nucleoside transporter C-terminal" evidence="10">
    <location>
        <begin position="378"/>
        <end position="585"/>
    </location>
</feature>
<feature type="compositionally biased region" description="Polar residues" evidence="7">
    <location>
        <begin position="11"/>
        <end position="22"/>
    </location>
</feature>
<protein>
    <submittedName>
        <fullName evidence="12">Uncharacterized protein</fullName>
    </submittedName>
</protein>
<dbReference type="GO" id="GO:0015293">
    <property type="term" value="F:symporter activity"/>
    <property type="evidence" value="ECO:0007669"/>
    <property type="project" value="TreeGrafter"/>
</dbReference>
<feature type="transmembrane region" description="Helical" evidence="8">
    <location>
        <begin position="469"/>
        <end position="488"/>
    </location>
</feature>
<sequence>MSHENELPISRTETANSKNNEVSMAARSHADLNPESVKGMSTAIDMPTVSNEKVDDICVDDDDEVDKKPGYIQKFYRRYIMFFHLAYFLIFTGFLAAAYALQVPKGYNQENLILGLIYAFVVLKIIFNYIPTTIITKPWMYCVRAVGKPIMKIPKTYRTIAYGFLVLCVIVATVFGLPEKPESTRLQRLVALFGMVVFLAILYITSRNRRAINWNTVFSGMLLQFILALFVFRCTVGHDIFQWASTFAQGYLEKASNGTSFVFGETVASSGIFAVSVFPTIIFFAATVQVLYYINALQWLLKKCAVFFMSILQVSGAESIVAVASPFLGQGENALLIKPFLPYLTCSEMHQVMCSGFATISGSVLYGYIAMGVSGEALLTSCIMSIPCSLAVSKMRMPEVDEPLTANTISVPPNDDRPSNILHAAGIGATTGINIVLLMIANLISLLALLYAVNAGLTWIGNFITIENLTLQLITGYIFVPVAWLIGIENKDVVTVGQIMATKIWANEFVAYQALITTYKGILSERSILITTYALCGFANLGSVGMQIGILSTLAPKRSGEIAQLAVSAMLCGAACTFISAAIAGMLS</sequence>
<evidence type="ECO:0000313" key="13">
    <source>
        <dbReference type="Proteomes" id="UP000740926"/>
    </source>
</evidence>
<keyword evidence="13" id="KW-1185">Reference proteome</keyword>
<dbReference type="InterPro" id="IPR002668">
    <property type="entry name" value="CNT_N_dom"/>
</dbReference>
<evidence type="ECO:0000259" key="10">
    <source>
        <dbReference type="Pfam" id="PF07662"/>
    </source>
</evidence>
<evidence type="ECO:0000256" key="2">
    <source>
        <dbReference type="ARBA" id="ARBA00009033"/>
    </source>
</evidence>
<keyword evidence="4 8" id="KW-0812">Transmembrane</keyword>
<dbReference type="PANTHER" id="PTHR10590">
    <property type="entry name" value="SODIUM/NUCLEOSIDE COTRANSPORTER"/>
    <property type="match status" value="1"/>
</dbReference>
<dbReference type="EMBL" id="JAANIU010000169">
    <property type="protein sequence ID" value="KAG1574485.1"/>
    <property type="molecule type" value="Genomic_DNA"/>
</dbReference>
<dbReference type="Pfam" id="PF07662">
    <property type="entry name" value="Nucleos_tra2_C"/>
    <property type="match status" value="1"/>
</dbReference>
<feature type="transmembrane region" description="Helical" evidence="8">
    <location>
        <begin position="435"/>
        <end position="457"/>
    </location>
</feature>
<proteinExistence type="inferred from homology"/>
<evidence type="ECO:0000256" key="7">
    <source>
        <dbReference type="SAM" id="MobiDB-lite"/>
    </source>
</evidence>
<evidence type="ECO:0000256" key="6">
    <source>
        <dbReference type="ARBA" id="ARBA00023136"/>
    </source>
</evidence>
<keyword evidence="6 8" id="KW-0472">Membrane</keyword>
<dbReference type="InterPro" id="IPR011657">
    <property type="entry name" value="CNT_C_dom"/>
</dbReference>
<keyword evidence="3" id="KW-1003">Cell membrane</keyword>
<dbReference type="GO" id="GO:0005337">
    <property type="term" value="F:nucleoside transmembrane transporter activity"/>
    <property type="evidence" value="ECO:0007669"/>
    <property type="project" value="InterPro"/>
</dbReference>
<feature type="transmembrane region" description="Helical" evidence="8">
    <location>
        <begin position="212"/>
        <end position="232"/>
    </location>
</feature>
<accession>A0A9P6ZBD1</accession>
<feature type="transmembrane region" description="Helical" evidence="8">
    <location>
        <begin position="79"/>
        <end position="100"/>
    </location>
</feature>
<dbReference type="InterPro" id="IPR011642">
    <property type="entry name" value="Gate_dom"/>
</dbReference>
<dbReference type="Proteomes" id="UP000740926">
    <property type="component" value="Unassembled WGS sequence"/>
</dbReference>
<evidence type="ECO:0000256" key="8">
    <source>
        <dbReference type="SAM" id="Phobius"/>
    </source>
</evidence>
<name>A0A9P6ZBD1_9FUNG</name>
<organism evidence="12 13">
    <name type="scientific">Rhizopus delemar</name>
    <dbReference type="NCBI Taxonomy" id="936053"/>
    <lineage>
        <taxon>Eukaryota</taxon>
        <taxon>Fungi</taxon>
        <taxon>Fungi incertae sedis</taxon>
        <taxon>Mucoromycota</taxon>
        <taxon>Mucoromycotina</taxon>
        <taxon>Mucoromycetes</taxon>
        <taxon>Mucorales</taxon>
        <taxon>Mucorineae</taxon>
        <taxon>Rhizopodaceae</taxon>
        <taxon>Rhizopus</taxon>
    </lineage>
</organism>
<feature type="region of interest" description="Disordered" evidence="7">
    <location>
        <begin position="1"/>
        <end position="28"/>
    </location>
</feature>
<feature type="domain" description="Nucleoside transporter/FeoB GTPase Gate" evidence="11">
    <location>
        <begin position="275"/>
        <end position="372"/>
    </location>
</feature>
<feature type="domain" description="Concentrative nucleoside transporter N-terminal" evidence="9">
    <location>
        <begin position="193"/>
        <end position="265"/>
    </location>
</feature>
<comment type="caution">
    <text evidence="12">The sequence shown here is derived from an EMBL/GenBank/DDBJ whole genome shotgun (WGS) entry which is preliminary data.</text>
</comment>
<gene>
    <name evidence="12" type="ORF">G6F50_001925</name>
</gene>
<dbReference type="GO" id="GO:0005886">
    <property type="term" value="C:plasma membrane"/>
    <property type="evidence" value="ECO:0007669"/>
    <property type="project" value="UniProtKB-SubCell"/>
</dbReference>
<feature type="transmembrane region" description="Helical" evidence="8">
    <location>
        <begin position="562"/>
        <end position="587"/>
    </location>
</feature>
<feature type="transmembrane region" description="Helical" evidence="8">
    <location>
        <begin position="189"/>
        <end position="205"/>
    </location>
</feature>
<keyword evidence="5 8" id="KW-1133">Transmembrane helix</keyword>
<feature type="transmembrane region" description="Helical" evidence="8">
    <location>
        <begin position="159"/>
        <end position="177"/>
    </location>
</feature>
<evidence type="ECO:0000256" key="5">
    <source>
        <dbReference type="ARBA" id="ARBA00022989"/>
    </source>
</evidence>
<dbReference type="InterPro" id="IPR008276">
    <property type="entry name" value="C_nuclsd_transpt"/>
</dbReference>
<dbReference type="AlphaFoldDB" id="A0A9P6ZBD1"/>
<dbReference type="Pfam" id="PF07670">
    <property type="entry name" value="Gate"/>
    <property type="match status" value="1"/>
</dbReference>
<evidence type="ECO:0000259" key="11">
    <source>
        <dbReference type="Pfam" id="PF07670"/>
    </source>
</evidence>
<feature type="transmembrane region" description="Helical" evidence="8">
    <location>
        <begin position="112"/>
        <end position="130"/>
    </location>
</feature>